<dbReference type="Gene3D" id="2.60.120.620">
    <property type="entry name" value="q2cbj1_9rhob like domain"/>
    <property type="match status" value="1"/>
</dbReference>
<evidence type="ECO:0000313" key="10">
    <source>
        <dbReference type="Proteomes" id="UP000006906"/>
    </source>
</evidence>
<keyword evidence="10" id="KW-1185">Reference proteome</keyword>
<dbReference type="ExpressionAtlas" id="A0A2K3D024">
    <property type="expression patterns" value="baseline and differential"/>
</dbReference>
<evidence type="ECO:0000256" key="5">
    <source>
        <dbReference type="ARBA" id="ARBA00023002"/>
    </source>
</evidence>
<dbReference type="SMART" id="SM00702">
    <property type="entry name" value="P4Hc"/>
    <property type="match status" value="1"/>
</dbReference>
<feature type="region of interest" description="Disordered" evidence="7">
    <location>
        <begin position="342"/>
        <end position="368"/>
    </location>
</feature>
<dbReference type="InterPro" id="IPR044862">
    <property type="entry name" value="Pro_4_hyd_alph_FE2OG_OXY"/>
</dbReference>
<dbReference type="InterPro" id="IPR051559">
    <property type="entry name" value="HIF_prolyl_hydroxylases"/>
</dbReference>
<dbReference type="STRING" id="3055.A0A2K3D024"/>
<evidence type="ECO:0000313" key="9">
    <source>
        <dbReference type="EMBL" id="PNW73887.1"/>
    </source>
</evidence>
<feature type="compositionally biased region" description="Pro residues" evidence="7">
    <location>
        <begin position="358"/>
        <end position="368"/>
    </location>
</feature>
<keyword evidence="6" id="KW-0408">Iron</keyword>
<keyword evidence="2" id="KW-0479">Metal-binding</keyword>
<dbReference type="PANTHER" id="PTHR12907">
    <property type="entry name" value="EGL NINE HOMOLOG-RELATED"/>
    <property type="match status" value="1"/>
</dbReference>
<feature type="compositionally biased region" description="Low complexity" evidence="7">
    <location>
        <begin position="271"/>
        <end position="317"/>
    </location>
</feature>
<feature type="compositionally biased region" description="Polar residues" evidence="7">
    <location>
        <begin position="194"/>
        <end position="206"/>
    </location>
</feature>
<feature type="region of interest" description="Disordered" evidence="7">
    <location>
        <begin position="172"/>
        <end position="208"/>
    </location>
</feature>
<dbReference type="PROSITE" id="PS51471">
    <property type="entry name" value="FE2OG_OXY"/>
    <property type="match status" value="1"/>
</dbReference>
<dbReference type="PANTHER" id="PTHR12907:SF26">
    <property type="entry name" value="HIF PROLYL HYDROXYLASE, ISOFORM C"/>
    <property type="match status" value="1"/>
</dbReference>
<organism evidence="9 10">
    <name type="scientific">Chlamydomonas reinhardtii</name>
    <name type="common">Chlamydomonas smithii</name>
    <dbReference type="NCBI Taxonomy" id="3055"/>
    <lineage>
        <taxon>Eukaryota</taxon>
        <taxon>Viridiplantae</taxon>
        <taxon>Chlorophyta</taxon>
        <taxon>core chlorophytes</taxon>
        <taxon>Chlorophyceae</taxon>
        <taxon>CS clade</taxon>
        <taxon>Chlamydomonadales</taxon>
        <taxon>Chlamydomonadaceae</taxon>
        <taxon>Chlamydomonas</taxon>
    </lineage>
</organism>
<reference evidence="9 10" key="1">
    <citation type="journal article" date="2007" name="Science">
        <title>The Chlamydomonas genome reveals the evolution of key animal and plant functions.</title>
        <authorList>
            <person name="Merchant S.S."/>
            <person name="Prochnik S.E."/>
            <person name="Vallon O."/>
            <person name="Harris E.H."/>
            <person name="Karpowicz S.J."/>
            <person name="Witman G.B."/>
            <person name="Terry A."/>
            <person name="Salamov A."/>
            <person name="Fritz-Laylin L.K."/>
            <person name="Marechal-Drouard L."/>
            <person name="Marshall W.F."/>
            <person name="Qu L.H."/>
            <person name="Nelson D.R."/>
            <person name="Sanderfoot A.A."/>
            <person name="Spalding M.H."/>
            <person name="Kapitonov V.V."/>
            <person name="Ren Q."/>
            <person name="Ferris P."/>
            <person name="Lindquist E."/>
            <person name="Shapiro H."/>
            <person name="Lucas S.M."/>
            <person name="Grimwood J."/>
            <person name="Schmutz J."/>
            <person name="Cardol P."/>
            <person name="Cerutti H."/>
            <person name="Chanfreau G."/>
            <person name="Chen C.L."/>
            <person name="Cognat V."/>
            <person name="Croft M.T."/>
            <person name="Dent R."/>
            <person name="Dutcher S."/>
            <person name="Fernandez E."/>
            <person name="Fukuzawa H."/>
            <person name="Gonzalez-Ballester D."/>
            <person name="Gonzalez-Halphen D."/>
            <person name="Hallmann A."/>
            <person name="Hanikenne M."/>
            <person name="Hippler M."/>
            <person name="Inwood W."/>
            <person name="Jabbari K."/>
            <person name="Kalanon M."/>
            <person name="Kuras R."/>
            <person name="Lefebvre P.A."/>
            <person name="Lemaire S.D."/>
            <person name="Lobanov A.V."/>
            <person name="Lohr M."/>
            <person name="Manuell A."/>
            <person name="Meier I."/>
            <person name="Mets L."/>
            <person name="Mittag M."/>
            <person name="Mittelmeier T."/>
            <person name="Moroney J.V."/>
            <person name="Moseley J."/>
            <person name="Napoli C."/>
            <person name="Nedelcu A.M."/>
            <person name="Niyogi K."/>
            <person name="Novoselov S.V."/>
            <person name="Paulsen I.T."/>
            <person name="Pazour G."/>
            <person name="Purton S."/>
            <person name="Ral J.P."/>
            <person name="Riano-Pachon D.M."/>
            <person name="Riekhof W."/>
            <person name="Rymarquis L."/>
            <person name="Schroda M."/>
            <person name="Stern D."/>
            <person name="Umen J."/>
            <person name="Willows R."/>
            <person name="Wilson N."/>
            <person name="Zimmer S.L."/>
            <person name="Allmer J."/>
            <person name="Balk J."/>
            <person name="Bisova K."/>
            <person name="Chen C.J."/>
            <person name="Elias M."/>
            <person name="Gendler K."/>
            <person name="Hauser C."/>
            <person name="Lamb M.R."/>
            <person name="Ledford H."/>
            <person name="Long J.C."/>
            <person name="Minagawa J."/>
            <person name="Page M.D."/>
            <person name="Pan J."/>
            <person name="Pootakham W."/>
            <person name="Roje S."/>
            <person name="Rose A."/>
            <person name="Stahlberg E."/>
            <person name="Terauchi A.M."/>
            <person name="Yang P."/>
            <person name="Ball S."/>
            <person name="Bowler C."/>
            <person name="Dieckmann C.L."/>
            <person name="Gladyshev V.N."/>
            <person name="Green P."/>
            <person name="Jorgensen R."/>
            <person name="Mayfield S."/>
            <person name="Mueller-Roeber B."/>
            <person name="Rajamani S."/>
            <person name="Sayre R.T."/>
            <person name="Brokstein P."/>
            <person name="Dubchak I."/>
            <person name="Goodstein D."/>
            <person name="Hornick L."/>
            <person name="Huang Y.W."/>
            <person name="Jhaveri J."/>
            <person name="Luo Y."/>
            <person name="Martinez D."/>
            <person name="Ngau W.C."/>
            <person name="Otillar B."/>
            <person name="Poliakov A."/>
            <person name="Porter A."/>
            <person name="Szajkowski L."/>
            <person name="Werner G."/>
            <person name="Zhou K."/>
            <person name="Grigoriev I.V."/>
            <person name="Rokhsar D.S."/>
            <person name="Grossman A.R."/>
        </authorList>
    </citation>
    <scope>NUCLEOTIDE SEQUENCE [LARGE SCALE GENOMIC DNA]</scope>
    <source>
        <strain evidence="10">CC-503</strain>
    </source>
</reference>
<proteinExistence type="predicted"/>
<evidence type="ECO:0000256" key="6">
    <source>
        <dbReference type="ARBA" id="ARBA00023004"/>
    </source>
</evidence>
<dbReference type="RefSeq" id="XP_042917449.1">
    <property type="nucleotide sequence ID" value="XM_043069474.1"/>
</dbReference>
<dbReference type="InterPro" id="IPR005123">
    <property type="entry name" value="Oxoglu/Fe-dep_dioxygenase_dom"/>
</dbReference>
<dbReference type="GO" id="GO:0031543">
    <property type="term" value="F:peptidyl-proline dioxygenase activity"/>
    <property type="evidence" value="ECO:0000318"/>
    <property type="project" value="GO_Central"/>
</dbReference>
<evidence type="ECO:0000256" key="4">
    <source>
        <dbReference type="ARBA" id="ARBA00022964"/>
    </source>
</evidence>
<dbReference type="AlphaFoldDB" id="A0A2K3D024"/>
<feature type="region of interest" description="Disordered" evidence="7">
    <location>
        <begin position="263"/>
        <end position="325"/>
    </location>
</feature>
<evidence type="ECO:0000256" key="2">
    <source>
        <dbReference type="ARBA" id="ARBA00022723"/>
    </source>
</evidence>
<dbReference type="SUPFAM" id="SSF51197">
    <property type="entry name" value="Clavaminate synthase-like"/>
    <property type="match status" value="1"/>
</dbReference>
<evidence type="ECO:0000256" key="7">
    <source>
        <dbReference type="SAM" id="MobiDB-lite"/>
    </source>
</evidence>
<protein>
    <recommendedName>
        <fullName evidence="8">Fe2OG dioxygenase domain-containing protein</fullName>
    </recommendedName>
</protein>
<dbReference type="Proteomes" id="UP000006906">
    <property type="component" value="Chromosome 13"/>
</dbReference>
<comment type="cofactor">
    <cofactor evidence="1">
        <name>L-ascorbate</name>
        <dbReference type="ChEBI" id="CHEBI:38290"/>
    </cofactor>
</comment>
<name>A0A2K3D024_CHLRE</name>
<keyword evidence="5" id="KW-0560">Oxidoreductase</keyword>
<keyword evidence="3" id="KW-0847">Vitamin C</keyword>
<dbReference type="InParanoid" id="A0A2K3D024"/>
<dbReference type="EMBL" id="CM008974">
    <property type="protein sequence ID" value="PNW73887.1"/>
    <property type="molecule type" value="Genomic_DNA"/>
</dbReference>
<dbReference type="GO" id="GO:0008198">
    <property type="term" value="F:ferrous iron binding"/>
    <property type="evidence" value="ECO:0000318"/>
    <property type="project" value="GO_Central"/>
</dbReference>
<dbReference type="Pfam" id="PF13640">
    <property type="entry name" value="2OG-FeII_Oxy_3"/>
    <property type="match status" value="1"/>
</dbReference>
<dbReference type="GO" id="GO:0031418">
    <property type="term" value="F:L-ascorbic acid binding"/>
    <property type="evidence" value="ECO:0007669"/>
    <property type="project" value="UniProtKB-KW"/>
</dbReference>
<feature type="domain" description="Fe2OG dioxygenase" evidence="8">
    <location>
        <begin position="543"/>
        <end position="643"/>
    </location>
</feature>
<dbReference type="GeneID" id="5719251"/>
<gene>
    <name evidence="9" type="ORF">CHLRE_13g576800v5</name>
</gene>
<feature type="compositionally biased region" description="Low complexity" evidence="7">
    <location>
        <begin position="172"/>
        <end position="192"/>
    </location>
</feature>
<dbReference type="OrthoDB" id="76265at2759"/>
<sequence>MNFSVNTAEGGDVEVVVCIHAPCPAPDVEITGDDCNVLVVTAEGLTTPLSVPLPTGVDPDTARVRWRGKTGRLTFTASPAAKATATLASCIAGVCAAASPGKPSSLGFGDASAAAVSNSCEAVARSTAPPPPPPATAARASACTSCNLPSTSSQIAAVEACPRAAPKAPAVASPAAPATAAQPAPQPELEQAGVSPTASKPSQPSNACVSAASATGAAASSSPARAATATLTTGAAAAAATAVDDAALYADFYCNSPPAVPTDPRPLHGVSPPAASAVSSSSTAAPDSPIHSSDSCQSGIGSSSNSHGASSSRNSSNGGDGVGVRGDARVNAAKVAAAFEPTGGTASRDAGFSFTAPDLPPPPPLPAGLPPVAPAIDCRYLAIANGLRITAHAQTAAMAELLGLRKAPSGAAAARQRARCGSLLDQVAASLDAYGYAVLDNYVSEDAIRAARKELEVMHEHYSPGLIWVGKEAEAGAQISVNAVRGDVVLWLDDGALGATAFVKDGVRRPCGFLQLQQLLADVDELVFEGLRPRLAYLAGLHRRSDAMMAIYPGKGARFAKHIDNTTMDGRRLTVLTYLNPGWKEEQGGALRLFPVRQGAAEQVDVLPVAGRVAVFLSAEVAHEVMPTHGAAQRHAVTLWYFDAGEHAAALAAARVMPGATSKPSAQAGATALLRDLLAEEAASGIPETKDGCAALGTRVARLEAGAQQLLAAVLGLPSAAALVESFRGLTPSALRQRRQELRNMGLNQQHHAPDTSSHMTHAR</sequence>
<dbReference type="OMA" id="DAMMAIY"/>
<accession>A0A2K3D024</accession>
<evidence type="ECO:0000259" key="8">
    <source>
        <dbReference type="PROSITE" id="PS51471"/>
    </source>
</evidence>
<keyword evidence="4" id="KW-0223">Dioxygenase</keyword>
<dbReference type="Gramene" id="PNW73887">
    <property type="protein sequence ID" value="PNW73887"/>
    <property type="gene ID" value="CHLRE_13g576800v5"/>
</dbReference>
<dbReference type="InterPro" id="IPR006620">
    <property type="entry name" value="Pro_4_hyd_alph"/>
</dbReference>
<dbReference type="KEGG" id="cre:CHLRE_13g576800v5"/>
<dbReference type="GO" id="GO:0071456">
    <property type="term" value="P:cellular response to hypoxia"/>
    <property type="evidence" value="ECO:0000318"/>
    <property type="project" value="GO_Central"/>
</dbReference>
<evidence type="ECO:0000256" key="3">
    <source>
        <dbReference type="ARBA" id="ARBA00022896"/>
    </source>
</evidence>
<evidence type="ECO:0000256" key="1">
    <source>
        <dbReference type="ARBA" id="ARBA00001961"/>
    </source>
</evidence>